<feature type="transmembrane region" description="Helical" evidence="9">
    <location>
        <begin position="358"/>
        <end position="381"/>
    </location>
</feature>
<dbReference type="Gene3D" id="2.60.120.260">
    <property type="entry name" value="Galactose-binding domain-like"/>
    <property type="match status" value="1"/>
</dbReference>
<dbReference type="CDD" id="cd00075">
    <property type="entry name" value="HATPase"/>
    <property type="match status" value="1"/>
</dbReference>
<evidence type="ECO:0000313" key="11">
    <source>
        <dbReference type="EMBL" id="MFC5988192.1"/>
    </source>
</evidence>
<dbReference type="SUPFAM" id="SSF49785">
    <property type="entry name" value="Galactose-binding domain-like"/>
    <property type="match status" value="1"/>
</dbReference>
<dbReference type="EMBL" id="JBHSQV010000177">
    <property type="protein sequence ID" value="MFC5988192.1"/>
    <property type="molecule type" value="Genomic_DNA"/>
</dbReference>
<dbReference type="PROSITE" id="PS50109">
    <property type="entry name" value="HIS_KIN"/>
    <property type="match status" value="1"/>
</dbReference>
<keyword evidence="6" id="KW-0418">Kinase</keyword>
<feature type="domain" description="Histidine kinase" evidence="10">
    <location>
        <begin position="466"/>
        <end position="693"/>
    </location>
</feature>
<keyword evidence="9" id="KW-0472">Membrane</keyword>
<keyword evidence="5" id="KW-0547">Nucleotide-binding</keyword>
<dbReference type="Gene3D" id="3.30.565.10">
    <property type="entry name" value="Histidine kinase-like ATPase, C-terminal domain"/>
    <property type="match status" value="1"/>
</dbReference>
<sequence length="703" mass="79636">MKRRSCIGIWIAIVFLFVPTSMYAEEGTRWLPGSVDLTTIDFNKRVTVSLDGDWEFYWSQLLTPASFQDQKAELRSDSIPVPATWGGLSWRNETLSNVGFGTYRLTFQLSELSAKRMMALQLRSVATAYSVWVNGELLAENGKVGTDKSSMEPKNVPRILYFQPHTGRNEIVIQVSNFVQRKGGIWEGLSLGNTEAISEAGHQRIITEAFMIGCLTMMGFYHLSIFVFRKKDKKPLYLGIVCLAVSLRTWVLGETLGIVLLPSFPWEIAVKIEYISASAGLLAFVYFIGAQYSSRITWYFNRVFTCLQAVVIGIVLFTRAKLYTQLMLPIELFVIVPSIIYIMTVYIWAAFHRQEGSVINMIGFTVMAGVIVNDMLFYNQIISSGPWLPLGLLFFLLMQSILVSVTYSRAFHTSELLSEKLKHVNMTLERKVSERTIALADMNARLEGANRELKRSEQFRKLLLANISHELRTPLTAIKGFASAIMDGVITRDYNAYARRIFDKTLFLGRVIDDLIDLTKLETRQMSLQFEEHAALPLLRRWFDKYETEWSLDDSFCMTWDESEAVIAQQEEVVIYADSFRLEQVFSNVLSNARKYAGGMAHVSVQLVRGAKEEEAELCVKVIDHGPGIPEEEVPLIFDRFYRSKSVRSAKQEGTGLGLAICKEIMAHHQGSIDFSRGTDASNIFSFRLPARLIKKEMGGASD</sequence>
<dbReference type="InterPro" id="IPR008979">
    <property type="entry name" value="Galactose-bd-like_sf"/>
</dbReference>
<dbReference type="InterPro" id="IPR011623">
    <property type="entry name" value="7TMR_DISM_rcpt_extracell_dom1"/>
</dbReference>
<name>A0ABW1ISZ7_9BACL</name>
<feature type="transmembrane region" description="Helical" evidence="9">
    <location>
        <begin position="235"/>
        <end position="252"/>
    </location>
</feature>
<gene>
    <name evidence="11" type="ORF">ACFPXP_17460</name>
</gene>
<evidence type="ECO:0000256" key="4">
    <source>
        <dbReference type="ARBA" id="ARBA00022679"/>
    </source>
</evidence>
<dbReference type="Pfam" id="PF07695">
    <property type="entry name" value="7TMR-DISM_7TM"/>
    <property type="match status" value="1"/>
</dbReference>
<protein>
    <recommendedName>
        <fullName evidence="2">histidine kinase</fullName>
        <ecNumber evidence="2">2.7.13.3</ecNumber>
    </recommendedName>
</protein>
<reference evidence="12" key="1">
    <citation type="journal article" date="2019" name="Int. J. Syst. Evol. Microbiol.">
        <title>The Global Catalogue of Microorganisms (GCM) 10K type strain sequencing project: providing services to taxonomists for standard genome sequencing and annotation.</title>
        <authorList>
            <consortium name="The Broad Institute Genomics Platform"/>
            <consortium name="The Broad Institute Genome Sequencing Center for Infectious Disease"/>
            <person name="Wu L."/>
            <person name="Ma J."/>
        </authorList>
    </citation>
    <scope>NUCLEOTIDE SEQUENCE [LARGE SCALE GENOMIC DNA]</scope>
    <source>
        <strain evidence="12">CCM 8749</strain>
    </source>
</reference>
<feature type="transmembrane region" description="Helical" evidence="9">
    <location>
        <begin position="387"/>
        <end position="407"/>
    </location>
</feature>
<dbReference type="Pfam" id="PF02518">
    <property type="entry name" value="HATPase_c"/>
    <property type="match status" value="1"/>
</dbReference>
<evidence type="ECO:0000256" key="3">
    <source>
        <dbReference type="ARBA" id="ARBA00022553"/>
    </source>
</evidence>
<evidence type="ECO:0000256" key="9">
    <source>
        <dbReference type="SAM" id="Phobius"/>
    </source>
</evidence>
<dbReference type="InterPro" id="IPR005467">
    <property type="entry name" value="His_kinase_dom"/>
</dbReference>
<dbReference type="Gene3D" id="1.10.287.130">
    <property type="match status" value="1"/>
</dbReference>
<feature type="transmembrane region" description="Helical" evidence="9">
    <location>
        <begin position="332"/>
        <end position="351"/>
    </location>
</feature>
<dbReference type="SUPFAM" id="SSF47384">
    <property type="entry name" value="Homodimeric domain of signal transducing histidine kinase"/>
    <property type="match status" value="1"/>
</dbReference>
<dbReference type="GO" id="GO:0005524">
    <property type="term" value="F:ATP binding"/>
    <property type="evidence" value="ECO:0007669"/>
    <property type="project" value="UniProtKB-KW"/>
</dbReference>
<feature type="transmembrane region" description="Helical" evidence="9">
    <location>
        <begin position="209"/>
        <end position="228"/>
    </location>
</feature>
<accession>A0ABW1ISZ7</accession>
<dbReference type="SMART" id="SM00387">
    <property type="entry name" value="HATPase_c"/>
    <property type="match status" value="1"/>
</dbReference>
<dbReference type="EC" id="2.7.13.3" evidence="2"/>
<keyword evidence="3" id="KW-0597">Phosphoprotein</keyword>
<dbReference type="InterPro" id="IPR003594">
    <property type="entry name" value="HATPase_dom"/>
</dbReference>
<keyword evidence="8" id="KW-0902">Two-component regulatory system</keyword>
<evidence type="ECO:0000256" key="7">
    <source>
        <dbReference type="ARBA" id="ARBA00022840"/>
    </source>
</evidence>
<keyword evidence="9" id="KW-0812">Transmembrane</keyword>
<organism evidence="11 12">
    <name type="scientific">Marinicrinis lubricantis</name>
    <dbReference type="NCBI Taxonomy" id="2086470"/>
    <lineage>
        <taxon>Bacteria</taxon>
        <taxon>Bacillati</taxon>
        <taxon>Bacillota</taxon>
        <taxon>Bacilli</taxon>
        <taxon>Bacillales</taxon>
        <taxon>Paenibacillaceae</taxon>
    </lineage>
</organism>
<evidence type="ECO:0000259" key="10">
    <source>
        <dbReference type="PROSITE" id="PS50109"/>
    </source>
</evidence>
<dbReference type="PRINTS" id="PR00344">
    <property type="entry name" value="BCTRLSENSOR"/>
</dbReference>
<keyword evidence="4" id="KW-0808">Transferase</keyword>
<dbReference type="InterPro" id="IPR003661">
    <property type="entry name" value="HisK_dim/P_dom"/>
</dbReference>
<feature type="transmembrane region" description="Helical" evidence="9">
    <location>
        <begin position="272"/>
        <end position="292"/>
    </location>
</feature>
<comment type="catalytic activity">
    <reaction evidence="1">
        <text>ATP + protein L-histidine = ADP + protein N-phospho-L-histidine.</text>
        <dbReference type="EC" id="2.7.13.3"/>
    </reaction>
</comment>
<dbReference type="SMART" id="SM00388">
    <property type="entry name" value="HisKA"/>
    <property type="match status" value="1"/>
</dbReference>
<dbReference type="PANTHER" id="PTHR43711">
    <property type="entry name" value="TWO-COMPONENT HISTIDINE KINASE"/>
    <property type="match status" value="1"/>
</dbReference>
<evidence type="ECO:0000256" key="8">
    <source>
        <dbReference type="ARBA" id="ARBA00023012"/>
    </source>
</evidence>
<dbReference type="Proteomes" id="UP001596250">
    <property type="component" value="Unassembled WGS sequence"/>
</dbReference>
<dbReference type="RefSeq" id="WP_379895646.1">
    <property type="nucleotide sequence ID" value="NZ_CBCSCT010000020.1"/>
</dbReference>
<dbReference type="InterPro" id="IPR036097">
    <property type="entry name" value="HisK_dim/P_sf"/>
</dbReference>
<evidence type="ECO:0000256" key="2">
    <source>
        <dbReference type="ARBA" id="ARBA00012438"/>
    </source>
</evidence>
<evidence type="ECO:0000256" key="6">
    <source>
        <dbReference type="ARBA" id="ARBA00022777"/>
    </source>
</evidence>
<evidence type="ECO:0000313" key="12">
    <source>
        <dbReference type="Proteomes" id="UP001596250"/>
    </source>
</evidence>
<evidence type="ECO:0000256" key="5">
    <source>
        <dbReference type="ARBA" id="ARBA00022741"/>
    </source>
</evidence>
<comment type="caution">
    <text evidence="11">The sequence shown here is derived from an EMBL/GenBank/DDBJ whole genome shotgun (WGS) entry which is preliminary data.</text>
</comment>
<dbReference type="SUPFAM" id="SSF55874">
    <property type="entry name" value="ATPase domain of HSP90 chaperone/DNA topoisomerase II/histidine kinase"/>
    <property type="match status" value="1"/>
</dbReference>
<dbReference type="Pfam" id="PF00512">
    <property type="entry name" value="HisKA"/>
    <property type="match status" value="1"/>
</dbReference>
<evidence type="ECO:0000256" key="1">
    <source>
        <dbReference type="ARBA" id="ARBA00000085"/>
    </source>
</evidence>
<dbReference type="InterPro" id="IPR050736">
    <property type="entry name" value="Sensor_HK_Regulatory"/>
</dbReference>
<proteinExistence type="predicted"/>
<dbReference type="PANTHER" id="PTHR43711:SF1">
    <property type="entry name" value="HISTIDINE KINASE 1"/>
    <property type="match status" value="1"/>
</dbReference>
<dbReference type="InterPro" id="IPR004358">
    <property type="entry name" value="Sig_transdc_His_kin-like_C"/>
</dbReference>
<feature type="transmembrane region" description="Helical" evidence="9">
    <location>
        <begin position="299"/>
        <end position="320"/>
    </location>
</feature>
<keyword evidence="9" id="KW-1133">Transmembrane helix</keyword>
<keyword evidence="12" id="KW-1185">Reference proteome</keyword>
<keyword evidence="7 11" id="KW-0067">ATP-binding</keyword>
<dbReference type="InterPro" id="IPR036890">
    <property type="entry name" value="HATPase_C_sf"/>
</dbReference>
<dbReference type="CDD" id="cd00082">
    <property type="entry name" value="HisKA"/>
    <property type="match status" value="1"/>
</dbReference>